<evidence type="ECO:0000259" key="4">
    <source>
        <dbReference type="Pfam" id="PF25954"/>
    </source>
</evidence>
<name>A0ABD6HCG6_AGRVI</name>
<sequence>MFEIVSSLVTARPGKKARAHPAFIRKAAIRRDKSGIGRIPGVTDSRVGTLRVRPITLVLTLLLSVSQGGFIPAVKAQSTEPTASTDAQLPAIVVAKASTQSLTDKVIGTGSVKAVEEIYVQPEVDGIAIRNLLADVGDKVKAGQVLATLDGDSLILQKAQYAANQAKAEASLAQYKIQLIDAQASAAEAERQLARGQSLVSGGTISTAQVQQYETSAINARNKVDSARQSIAIAEAELKVVISQVADLNLKLARTDIKAPFGGLITARNARIGAIAAGSGQPLFTIIRDSKIELVAEVSESDMQKMRIGQPAEIAIAGQATPISGHVRLISPAISPTTRLGEVHILLDDSDAARQGMYASALITITSASGIALPLSAIDSGKAGSFTRIVENGVVRQVKIETGIIENGFILVTSGVKPGDLVVLKAGAFVRDGDKVRPVLETVSQTGAISN</sequence>
<dbReference type="PANTHER" id="PTHR30469:SF15">
    <property type="entry name" value="HLYD FAMILY OF SECRETION PROTEINS"/>
    <property type="match status" value="1"/>
</dbReference>
<gene>
    <name evidence="6" type="ORF">BBK91_016425</name>
    <name evidence="5" type="ORF">BBL17_017590</name>
</gene>
<dbReference type="Proteomes" id="UP000179536">
    <property type="component" value="Unassembled WGS sequence"/>
</dbReference>
<organism evidence="6 8">
    <name type="scientific">Agrobacterium vitis</name>
    <name type="common">Rhizobium vitis</name>
    <dbReference type="NCBI Taxonomy" id="373"/>
    <lineage>
        <taxon>Bacteria</taxon>
        <taxon>Pseudomonadati</taxon>
        <taxon>Pseudomonadota</taxon>
        <taxon>Alphaproteobacteria</taxon>
        <taxon>Hyphomicrobiales</taxon>
        <taxon>Rhizobiaceae</taxon>
        <taxon>Rhizobium/Agrobacterium group</taxon>
        <taxon>Agrobacterium</taxon>
    </lineage>
</organism>
<dbReference type="SUPFAM" id="SSF111369">
    <property type="entry name" value="HlyD-like secretion proteins"/>
    <property type="match status" value="1"/>
</dbReference>
<dbReference type="AlphaFoldDB" id="A0ABD6HCG6"/>
<feature type="coiled-coil region" evidence="2">
    <location>
        <begin position="172"/>
        <end position="237"/>
    </location>
</feature>
<evidence type="ECO:0000313" key="6">
    <source>
        <dbReference type="EMBL" id="MUP11447.1"/>
    </source>
</evidence>
<dbReference type="Gene3D" id="2.40.30.170">
    <property type="match status" value="1"/>
</dbReference>
<comment type="caution">
    <text evidence="6">The sequence shown here is derived from an EMBL/GenBank/DDBJ whole genome shotgun (WGS) entry which is preliminary data.</text>
</comment>
<dbReference type="Pfam" id="PF25917">
    <property type="entry name" value="BSH_RND"/>
    <property type="match status" value="1"/>
</dbReference>
<dbReference type="Gene3D" id="2.40.420.20">
    <property type="match status" value="1"/>
</dbReference>
<dbReference type="EMBL" id="MBFA02000010">
    <property type="protein sequence ID" value="MUP11447.1"/>
    <property type="molecule type" value="Genomic_DNA"/>
</dbReference>
<dbReference type="InterPro" id="IPR058625">
    <property type="entry name" value="MdtA-like_BSH"/>
</dbReference>
<evidence type="ECO:0000256" key="1">
    <source>
        <dbReference type="ARBA" id="ARBA00009477"/>
    </source>
</evidence>
<keyword evidence="7" id="KW-1185">Reference proteome</keyword>
<reference evidence="7 8" key="1">
    <citation type="submission" date="2019-11" db="EMBL/GenBank/DDBJ databases">
        <title>Whole-genome sequencing of Allorhizobium vitis.</title>
        <authorList>
            <person name="Gan H.M."/>
            <person name="Savka M.A."/>
        </authorList>
    </citation>
    <scope>NUCLEOTIDE SEQUENCE [LARGE SCALE GENOMIC DNA]</scope>
    <source>
        <strain evidence="6 8">RF2/1</strain>
        <strain evidence="5 7">T1/7</strain>
    </source>
</reference>
<feature type="domain" description="CusB-like beta-barrel" evidence="4">
    <location>
        <begin position="294"/>
        <end position="361"/>
    </location>
</feature>
<keyword evidence="2" id="KW-0175">Coiled coil</keyword>
<dbReference type="NCBIfam" id="TIGR01730">
    <property type="entry name" value="RND_mfp"/>
    <property type="match status" value="1"/>
</dbReference>
<evidence type="ECO:0000259" key="3">
    <source>
        <dbReference type="Pfam" id="PF25917"/>
    </source>
</evidence>
<comment type="similarity">
    <text evidence="1">Belongs to the membrane fusion protein (MFP) (TC 8.A.1) family.</text>
</comment>
<dbReference type="InterPro" id="IPR058792">
    <property type="entry name" value="Beta-barrel_RND_2"/>
</dbReference>
<feature type="domain" description="Multidrug resistance protein MdtA-like barrel-sandwich hybrid" evidence="3">
    <location>
        <begin position="118"/>
        <end position="285"/>
    </location>
</feature>
<protein>
    <submittedName>
        <fullName evidence="6">Efflux RND transporter periplasmic adaptor subunit</fullName>
    </submittedName>
</protein>
<evidence type="ECO:0000313" key="8">
    <source>
        <dbReference type="Proteomes" id="UP000179536"/>
    </source>
</evidence>
<dbReference type="Gene3D" id="1.10.287.470">
    <property type="entry name" value="Helix hairpin bin"/>
    <property type="match status" value="1"/>
</dbReference>
<evidence type="ECO:0000256" key="2">
    <source>
        <dbReference type="SAM" id="Coils"/>
    </source>
</evidence>
<dbReference type="EMBL" id="MBFE02000012">
    <property type="protein sequence ID" value="MUO43597.1"/>
    <property type="molecule type" value="Genomic_DNA"/>
</dbReference>
<evidence type="ECO:0000313" key="7">
    <source>
        <dbReference type="Proteomes" id="UP000179454"/>
    </source>
</evidence>
<dbReference type="Pfam" id="PF25954">
    <property type="entry name" value="Beta-barrel_RND_2"/>
    <property type="match status" value="1"/>
</dbReference>
<dbReference type="Proteomes" id="UP000179454">
    <property type="component" value="Unassembled WGS sequence"/>
</dbReference>
<accession>A0ABD6HCG6</accession>
<dbReference type="PANTHER" id="PTHR30469">
    <property type="entry name" value="MULTIDRUG RESISTANCE PROTEIN MDTA"/>
    <property type="match status" value="1"/>
</dbReference>
<dbReference type="Gene3D" id="2.40.50.100">
    <property type="match status" value="1"/>
</dbReference>
<dbReference type="InterPro" id="IPR006143">
    <property type="entry name" value="RND_pump_MFP"/>
</dbReference>
<proteinExistence type="inferred from homology"/>
<evidence type="ECO:0000313" key="5">
    <source>
        <dbReference type="EMBL" id="MUO43597.1"/>
    </source>
</evidence>